<keyword evidence="2" id="KW-1185">Reference proteome</keyword>
<evidence type="ECO:0000313" key="1">
    <source>
        <dbReference type="EMBL" id="SFN43951.1"/>
    </source>
</evidence>
<gene>
    <name evidence="1" type="ORF">SAMN05216219_0658</name>
</gene>
<dbReference type="AlphaFoldDB" id="A0A1I4Z110"/>
<accession>A0A1I4Z110</accession>
<organism evidence="1 2">
    <name type="scientific">Mycetocola miduiensis</name>
    <dbReference type="NCBI Taxonomy" id="995034"/>
    <lineage>
        <taxon>Bacteria</taxon>
        <taxon>Bacillati</taxon>
        <taxon>Actinomycetota</taxon>
        <taxon>Actinomycetes</taxon>
        <taxon>Micrococcales</taxon>
        <taxon>Microbacteriaceae</taxon>
        <taxon>Mycetocola</taxon>
    </lineage>
</organism>
<name>A0A1I4Z110_9MICO</name>
<dbReference type="RefSeq" id="WP_090708727.1">
    <property type="nucleotide sequence ID" value="NZ_FOVM01000001.1"/>
</dbReference>
<dbReference type="STRING" id="995034.SAMN05216219_0658"/>
<evidence type="ECO:0000313" key="2">
    <source>
        <dbReference type="Proteomes" id="UP000198867"/>
    </source>
</evidence>
<dbReference type="OrthoDB" id="581140at2"/>
<sequence>MDGTDINSSDATVYDTTHGDGIYLQFSGPNAHIEFASQQDALGVAHAPQARERVPGFSSRTE</sequence>
<dbReference type="Proteomes" id="UP000198867">
    <property type="component" value="Unassembled WGS sequence"/>
</dbReference>
<protein>
    <submittedName>
        <fullName evidence="1">Uncharacterized protein</fullName>
    </submittedName>
</protein>
<proteinExistence type="predicted"/>
<dbReference type="EMBL" id="FOVM01000001">
    <property type="protein sequence ID" value="SFN43951.1"/>
    <property type="molecule type" value="Genomic_DNA"/>
</dbReference>
<reference evidence="2" key="1">
    <citation type="submission" date="2016-10" db="EMBL/GenBank/DDBJ databases">
        <authorList>
            <person name="Varghese N."/>
            <person name="Submissions S."/>
        </authorList>
    </citation>
    <scope>NUCLEOTIDE SEQUENCE [LARGE SCALE GENOMIC DNA]</scope>
    <source>
        <strain evidence="2">CGMCC 1.11101</strain>
    </source>
</reference>